<gene>
    <name evidence="7" type="ORF">QI30_14215</name>
</gene>
<comment type="similarity">
    <text evidence="1">Belongs to the SorC transcriptional regulatory family.</text>
</comment>
<comment type="caution">
    <text evidence="7">The sequence shown here is derived from an EMBL/GenBank/DDBJ whole genome shotgun (WGS) entry which is preliminary data.</text>
</comment>
<dbReference type="SUPFAM" id="SSF100950">
    <property type="entry name" value="NagB/RpiA/CoA transferase-like"/>
    <property type="match status" value="1"/>
</dbReference>
<feature type="domain" description="CggR N-terminal DNA binding" evidence="6">
    <location>
        <begin position="19"/>
        <end position="87"/>
    </location>
</feature>
<organism evidence="7 8">
    <name type="scientific">Candidatus Kurthia intestinigallinarum</name>
    <dbReference type="NCBI Taxonomy" id="1562256"/>
    <lineage>
        <taxon>Bacteria</taxon>
        <taxon>Bacillati</taxon>
        <taxon>Bacillota</taxon>
        <taxon>Bacilli</taxon>
        <taxon>Bacillales</taxon>
        <taxon>Caryophanaceae</taxon>
        <taxon>Kurthia</taxon>
    </lineage>
</organism>
<proteinExistence type="inferred from homology"/>
<dbReference type="AlphaFoldDB" id="A0A433RS08"/>
<protein>
    <submittedName>
        <fullName evidence="7">Central glycolytic genes regulator</fullName>
    </submittedName>
</protein>
<evidence type="ECO:0000256" key="2">
    <source>
        <dbReference type="ARBA" id="ARBA00023015"/>
    </source>
</evidence>
<dbReference type="InterPro" id="IPR007324">
    <property type="entry name" value="Sugar-bd_dom_put"/>
</dbReference>
<dbReference type="InterPro" id="IPR037171">
    <property type="entry name" value="NagB/RpiA_transferase-like"/>
</dbReference>
<name>A0A433RS08_9BACL</name>
<evidence type="ECO:0000259" key="5">
    <source>
        <dbReference type="Pfam" id="PF04198"/>
    </source>
</evidence>
<dbReference type="InterPro" id="IPR048715">
    <property type="entry name" value="CggR_N"/>
</dbReference>
<dbReference type="GO" id="GO:0030246">
    <property type="term" value="F:carbohydrate binding"/>
    <property type="evidence" value="ECO:0007669"/>
    <property type="project" value="InterPro"/>
</dbReference>
<dbReference type="Pfam" id="PF21715">
    <property type="entry name" value="CggR_N"/>
    <property type="match status" value="1"/>
</dbReference>
<dbReference type="Proteomes" id="UP000288623">
    <property type="component" value="Unassembled WGS sequence"/>
</dbReference>
<reference evidence="7 8" key="1">
    <citation type="submission" date="2014-11" db="EMBL/GenBank/DDBJ databases">
        <title>Genome sequence and analysis of novel Kurthia sp.</title>
        <authorList>
            <person name="Lawson J.N."/>
            <person name="Gonzalez J.E."/>
            <person name="Rinauldi L."/>
            <person name="Xuan Z."/>
            <person name="Firman A."/>
            <person name="Shaddox L."/>
            <person name="Trudeau A."/>
            <person name="Shah S."/>
            <person name="Reiman D."/>
        </authorList>
    </citation>
    <scope>NUCLEOTIDE SEQUENCE [LARGE SCALE GENOMIC DNA]</scope>
    <source>
        <strain evidence="7 8">3B1D</strain>
    </source>
</reference>
<dbReference type="SUPFAM" id="SSF46785">
    <property type="entry name" value="Winged helix' DNA-binding domain"/>
    <property type="match status" value="1"/>
</dbReference>
<dbReference type="EMBL" id="JTFC01000033">
    <property type="protein sequence ID" value="RUS53848.1"/>
    <property type="molecule type" value="Genomic_DNA"/>
</dbReference>
<keyword evidence="3" id="KW-0238">DNA-binding</keyword>
<accession>A0A433RS08</accession>
<dbReference type="Pfam" id="PF04198">
    <property type="entry name" value="Sugar-bind"/>
    <property type="match status" value="1"/>
</dbReference>
<dbReference type="OrthoDB" id="9793820at2"/>
<evidence type="ECO:0000259" key="6">
    <source>
        <dbReference type="Pfam" id="PF21715"/>
    </source>
</evidence>
<dbReference type="PANTHER" id="PTHR34294">
    <property type="entry name" value="TRANSCRIPTIONAL REGULATOR-RELATED"/>
    <property type="match status" value="1"/>
</dbReference>
<dbReference type="GO" id="GO:0003677">
    <property type="term" value="F:DNA binding"/>
    <property type="evidence" value="ECO:0007669"/>
    <property type="project" value="UniProtKB-KW"/>
</dbReference>
<keyword evidence="4" id="KW-0804">Transcription</keyword>
<keyword evidence="8" id="KW-1185">Reference proteome</keyword>
<dbReference type="PANTHER" id="PTHR34294:SF5">
    <property type="entry name" value="CENTRAL GLYCOLYTIC GENES REGULATOR"/>
    <property type="match status" value="1"/>
</dbReference>
<dbReference type="InterPro" id="IPR051054">
    <property type="entry name" value="SorC_transcr_regulators"/>
</dbReference>
<dbReference type="InterPro" id="IPR036390">
    <property type="entry name" value="WH_DNA-bd_sf"/>
</dbReference>
<evidence type="ECO:0000256" key="3">
    <source>
        <dbReference type="ARBA" id="ARBA00023125"/>
    </source>
</evidence>
<dbReference type="RefSeq" id="WP_126991276.1">
    <property type="nucleotide sequence ID" value="NZ_JTFC01000033.1"/>
</dbReference>
<sequence length="345" mass="37925">MPSLTEAQLKMLPEMSGLLQVRYRILNMVQMLGPIGRRALADSLSLAEREVRKETDLMREQGLIVANRTGMSISEAGIQILDVLKPLVYEWSGITDLERQLQKHLRVKRMTIVDGNVDQEPSVKAMMGVEAANLLKREAKQGDIIAVTGGSTVAAVGEQLSTASKIRGATFIAARGGMGVDVKMQANTIAAEFANNTGNEYRTLYLPEHLSEAAYNAMIHEPIVKDMLDLYDRTDIVVHGVGSADEMAWRRNSTSDEVEKLREHGAIGEAFGYYFDETGKAVQRIRTVGLQLEQVKKCPTVIALAGGASKAKAILAYFTNAPEQTNFITDLSAAQEMLKIIREEI</sequence>
<evidence type="ECO:0000313" key="8">
    <source>
        <dbReference type="Proteomes" id="UP000288623"/>
    </source>
</evidence>
<dbReference type="InterPro" id="IPR036388">
    <property type="entry name" value="WH-like_DNA-bd_sf"/>
</dbReference>
<dbReference type="Gene3D" id="3.40.50.1360">
    <property type="match status" value="1"/>
</dbReference>
<evidence type="ECO:0000256" key="4">
    <source>
        <dbReference type="ARBA" id="ARBA00023163"/>
    </source>
</evidence>
<evidence type="ECO:0000256" key="1">
    <source>
        <dbReference type="ARBA" id="ARBA00010466"/>
    </source>
</evidence>
<dbReference type="Gene3D" id="1.10.10.10">
    <property type="entry name" value="Winged helix-like DNA-binding domain superfamily/Winged helix DNA-binding domain"/>
    <property type="match status" value="1"/>
</dbReference>
<feature type="domain" description="Sugar-binding" evidence="5">
    <location>
        <begin position="92"/>
        <end position="339"/>
    </location>
</feature>
<keyword evidence="2" id="KW-0805">Transcription regulation</keyword>
<evidence type="ECO:0000313" key="7">
    <source>
        <dbReference type="EMBL" id="RUS53848.1"/>
    </source>
</evidence>